<name>A0ABQ7XAS2_BRANA</name>
<reference evidence="1 2" key="1">
    <citation type="submission" date="2021-05" db="EMBL/GenBank/DDBJ databases">
        <title>Genome Assembly of Synthetic Allotetraploid Brassica napus Reveals Homoeologous Exchanges between Subgenomes.</title>
        <authorList>
            <person name="Davis J.T."/>
        </authorList>
    </citation>
    <scope>NUCLEOTIDE SEQUENCE [LARGE SCALE GENOMIC DNA]</scope>
    <source>
        <strain evidence="2">cv. Da-Ae</strain>
        <tissue evidence="1">Seedling</tissue>
    </source>
</reference>
<sequence length="131" mass="14577">MGMRSRVAVVPSTSCDYQFWYTAVPLTACSRLFFWWFALPSAELSGDETLMTLRALSRAVPFVFDGYRWLKYRKIGWCHLGSSGVLEVVSVVLVKVSVESGVVVLIPACSGEICCRFSSSPMVTSRLGHDR</sequence>
<evidence type="ECO:0000313" key="2">
    <source>
        <dbReference type="Proteomes" id="UP000824890"/>
    </source>
</evidence>
<dbReference type="Proteomes" id="UP000824890">
    <property type="component" value="Unassembled WGS sequence"/>
</dbReference>
<comment type="caution">
    <text evidence="1">The sequence shown here is derived from an EMBL/GenBank/DDBJ whole genome shotgun (WGS) entry which is preliminary data.</text>
</comment>
<proteinExistence type="predicted"/>
<gene>
    <name evidence="1" type="ORF">HID58_093522</name>
</gene>
<protein>
    <submittedName>
        <fullName evidence="1">Uncharacterized protein</fullName>
    </submittedName>
</protein>
<evidence type="ECO:0000313" key="1">
    <source>
        <dbReference type="EMBL" id="KAH0853054.1"/>
    </source>
</evidence>
<organism evidence="1 2">
    <name type="scientific">Brassica napus</name>
    <name type="common">Rape</name>
    <dbReference type="NCBI Taxonomy" id="3708"/>
    <lineage>
        <taxon>Eukaryota</taxon>
        <taxon>Viridiplantae</taxon>
        <taxon>Streptophyta</taxon>
        <taxon>Embryophyta</taxon>
        <taxon>Tracheophyta</taxon>
        <taxon>Spermatophyta</taxon>
        <taxon>Magnoliopsida</taxon>
        <taxon>eudicotyledons</taxon>
        <taxon>Gunneridae</taxon>
        <taxon>Pentapetalae</taxon>
        <taxon>rosids</taxon>
        <taxon>malvids</taxon>
        <taxon>Brassicales</taxon>
        <taxon>Brassicaceae</taxon>
        <taxon>Brassiceae</taxon>
        <taxon>Brassica</taxon>
    </lineage>
</organism>
<accession>A0ABQ7XAS2</accession>
<dbReference type="EMBL" id="JAGKQM010000865">
    <property type="protein sequence ID" value="KAH0853054.1"/>
    <property type="molecule type" value="Genomic_DNA"/>
</dbReference>
<keyword evidence="2" id="KW-1185">Reference proteome</keyword>